<sequence length="265" mass="30233">MQAAAGRQTIDARESICWERRVGKRIDRSYVEDKCDDVADESLIRDVDMLVFLGCHIDDLQLIFAEATTLSQALHRGYTNKTNKNKDNMGNFISLFFSRRDYRLVVLGLDGAGKTTALYRLQLGETMTTCPTIGFNVETIEYRNVKMTMWDVGGQDKIRALWSHYFHGVHGVIYVVDSADPSRMDEAKEELDKVLSHPQMDNVPLLVLANKMDQYHSLPVDEVVARMGLDQHRDRRQWNALGTIATQGEGVYEGLDWLVEVMRKS</sequence>
<dbReference type="Pfam" id="PF00025">
    <property type="entry name" value="Arf"/>
    <property type="match status" value="1"/>
</dbReference>
<dbReference type="InParanoid" id="A0A2P6NVL7"/>
<dbReference type="InterPro" id="IPR006689">
    <property type="entry name" value="Small_GTPase_ARF/SAR"/>
</dbReference>
<dbReference type="EMBL" id="MDYQ01000015">
    <property type="protein sequence ID" value="PRP88011.1"/>
    <property type="molecule type" value="Genomic_DNA"/>
</dbReference>
<dbReference type="SUPFAM" id="SSF52540">
    <property type="entry name" value="P-loop containing nucleoside triphosphate hydrolases"/>
    <property type="match status" value="1"/>
</dbReference>
<evidence type="ECO:0000256" key="9">
    <source>
        <dbReference type="PIRSR" id="PIRSR606689-1"/>
    </source>
</evidence>
<dbReference type="OrthoDB" id="24754at2759"/>
<dbReference type="GO" id="GO:0030010">
    <property type="term" value="P:establishment of cell polarity"/>
    <property type="evidence" value="ECO:0007669"/>
    <property type="project" value="UniProtKB-ARBA"/>
</dbReference>
<evidence type="ECO:0000313" key="11">
    <source>
        <dbReference type="EMBL" id="PRP88011.1"/>
    </source>
</evidence>
<dbReference type="PRINTS" id="PR00328">
    <property type="entry name" value="SAR1GTPBP"/>
</dbReference>
<keyword evidence="7 9" id="KW-0342">GTP-binding</keyword>
<keyword evidence="10" id="KW-0460">Magnesium</keyword>
<keyword evidence="5" id="KW-0813">Transport</keyword>
<comment type="function">
    <text evidence="8">GTP-binding protein that may be involved in protein trafficking. May modulate vesicle budding and uncoating within the Golgi apparatus.</text>
</comment>
<evidence type="ECO:0000256" key="10">
    <source>
        <dbReference type="PIRSR" id="PIRSR606689-2"/>
    </source>
</evidence>
<dbReference type="AlphaFoldDB" id="A0A2P6NVL7"/>
<feature type="binding site" evidence="9">
    <location>
        <begin position="108"/>
        <end position="115"/>
    </location>
    <ligand>
        <name>GTP</name>
        <dbReference type="ChEBI" id="CHEBI:37565"/>
    </ligand>
</feature>
<comment type="caution">
    <text evidence="11">The sequence shown here is derived from an EMBL/GenBank/DDBJ whole genome shotgun (WGS) entry which is preliminary data.</text>
</comment>
<evidence type="ECO:0000256" key="6">
    <source>
        <dbReference type="ARBA" id="ARBA00023034"/>
    </source>
</evidence>
<keyword evidence="5" id="KW-0653">Protein transport</keyword>
<dbReference type="PANTHER" id="PTHR11711">
    <property type="entry name" value="ADP RIBOSYLATION FACTOR-RELATED"/>
    <property type="match status" value="1"/>
</dbReference>
<keyword evidence="4" id="KW-0931">ER-Golgi transport</keyword>
<keyword evidence="10" id="KW-0479">Metal-binding</keyword>
<dbReference type="GO" id="GO:0016192">
    <property type="term" value="P:vesicle-mediated transport"/>
    <property type="evidence" value="ECO:0007669"/>
    <property type="project" value="UniProtKB-KW"/>
</dbReference>
<feature type="binding site" evidence="10">
    <location>
        <position position="132"/>
    </location>
    <ligand>
        <name>Mg(2+)</name>
        <dbReference type="ChEBI" id="CHEBI:18420"/>
    </ligand>
</feature>
<feature type="binding site" evidence="9">
    <location>
        <position position="154"/>
    </location>
    <ligand>
        <name>GTP</name>
        <dbReference type="ChEBI" id="CHEBI:37565"/>
    </ligand>
</feature>
<evidence type="ECO:0000256" key="2">
    <source>
        <dbReference type="ARBA" id="ARBA00010290"/>
    </source>
</evidence>
<organism evidence="11 12">
    <name type="scientific">Planoprotostelium fungivorum</name>
    <dbReference type="NCBI Taxonomy" id="1890364"/>
    <lineage>
        <taxon>Eukaryota</taxon>
        <taxon>Amoebozoa</taxon>
        <taxon>Evosea</taxon>
        <taxon>Variosea</taxon>
        <taxon>Cavosteliida</taxon>
        <taxon>Cavosteliaceae</taxon>
        <taxon>Planoprotostelium</taxon>
    </lineage>
</organism>
<evidence type="ECO:0000313" key="12">
    <source>
        <dbReference type="Proteomes" id="UP000241769"/>
    </source>
</evidence>
<dbReference type="SMART" id="SM00175">
    <property type="entry name" value="RAB"/>
    <property type="match status" value="1"/>
</dbReference>
<proteinExistence type="inferred from homology"/>
<dbReference type="FunFam" id="3.40.50.300:FF:000412">
    <property type="entry name" value="ADP-ribosylation factor 1"/>
    <property type="match status" value="1"/>
</dbReference>
<evidence type="ECO:0000256" key="3">
    <source>
        <dbReference type="ARBA" id="ARBA00022741"/>
    </source>
</evidence>
<evidence type="ECO:0000256" key="7">
    <source>
        <dbReference type="ARBA" id="ARBA00023134"/>
    </source>
</evidence>
<dbReference type="CDD" id="cd00878">
    <property type="entry name" value="Arf_Arl"/>
    <property type="match status" value="1"/>
</dbReference>
<protein>
    <submittedName>
        <fullName evidence="11">Putative ADP-ribosylation factor</fullName>
    </submittedName>
</protein>
<name>A0A2P6NVL7_9EUKA</name>
<reference evidence="11 12" key="1">
    <citation type="journal article" date="2018" name="Genome Biol. Evol.">
        <title>Multiple Roots of Fruiting Body Formation in Amoebozoa.</title>
        <authorList>
            <person name="Hillmann F."/>
            <person name="Forbes G."/>
            <person name="Novohradska S."/>
            <person name="Ferling I."/>
            <person name="Riege K."/>
            <person name="Groth M."/>
            <person name="Westermann M."/>
            <person name="Marz M."/>
            <person name="Spaller T."/>
            <person name="Winckler T."/>
            <person name="Schaap P."/>
            <person name="Glockner G."/>
        </authorList>
    </citation>
    <scope>NUCLEOTIDE SEQUENCE [LARGE SCALE GENOMIC DNA]</scope>
    <source>
        <strain evidence="11 12">Jena</strain>
    </source>
</reference>
<dbReference type="InterPro" id="IPR024156">
    <property type="entry name" value="Small_GTPase_ARF"/>
</dbReference>
<feature type="binding site" evidence="10">
    <location>
        <position position="115"/>
    </location>
    <ligand>
        <name>Mg(2+)</name>
        <dbReference type="ChEBI" id="CHEBI:18420"/>
    </ligand>
</feature>
<evidence type="ECO:0000256" key="4">
    <source>
        <dbReference type="ARBA" id="ARBA00022892"/>
    </source>
</evidence>
<keyword evidence="12" id="KW-1185">Reference proteome</keyword>
<comment type="subcellular location">
    <subcellularLocation>
        <location evidence="1">Golgi apparatus</location>
    </subcellularLocation>
</comment>
<dbReference type="NCBIfam" id="TIGR00231">
    <property type="entry name" value="small_GTP"/>
    <property type="match status" value="1"/>
</dbReference>
<dbReference type="SMART" id="SM00178">
    <property type="entry name" value="SAR"/>
    <property type="match status" value="1"/>
</dbReference>
<dbReference type="PROSITE" id="PS51417">
    <property type="entry name" value="ARF"/>
    <property type="match status" value="1"/>
</dbReference>
<gene>
    <name evidence="11" type="ORF">PROFUN_04439</name>
</gene>
<keyword evidence="6" id="KW-0333">Golgi apparatus</keyword>
<dbReference type="PROSITE" id="PS51422">
    <property type="entry name" value="SAR1"/>
    <property type="match status" value="1"/>
</dbReference>
<evidence type="ECO:0000256" key="1">
    <source>
        <dbReference type="ARBA" id="ARBA00004555"/>
    </source>
</evidence>
<dbReference type="SMART" id="SM00177">
    <property type="entry name" value="ARF"/>
    <property type="match status" value="1"/>
</dbReference>
<dbReference type="InterPro" id="IPR005225">
    <property type="entry name" value="Small_GTP-bd"/>
</dbReference>
<comment type="similarity">
    <text evidence="2">Belongs to the small GTPase superfamily. Arf family.</text>
</comment>
<keyword evidence="3 9" id="KW-0547">Nucleotide-binding</keyword>
<dbReference type="InterPro" id="IPR027417">
    <property type="entry name" value="P-loop_NTPase"/>
</dbReference>
<dbReference type="GO" id="GO:0005525">
    <property type="term" value="F:GTP binding"/>
    <property type="evidence" value="ECO:0007669"/>
    <property type="project" value="UniProtKB-KW"/>
</dbReference>
<evidence type="ECO:0000256" key="5">
    <source>
        <dbReference type="ARBA" id="ARBA00022927"/>
    </source>
</evidence>
<dbReference type="STRING" id="1890364.A0A2P6NVL7"/>
<dbReference type="GO" id="GO:0005794">
    <property type="term" value="C:Golgi apparatus"/>
    <property type="evidence" value="ECO:0007669"/>
    <property type="project" value="UniProtKB-SubCell"/>
</dbReference>
<evidence type="ECO:0000256" key="8">
    <source>
        <dbReference type="ARBA" id="ARBA00059050"/>
    </source>
</evidence>
<dbReference type="GO" id="GO:0015031">
    <property type="term" value="P:protein transport"/>
    <property type="evidence" value="ECO:0007669"/>
    <property type="project" value="UniProtKB-KW"/>
</dbReference>
<dbReference type="GO" id="GO:0046872">
    <property type="term" value="F:metal ion binding"/>
    <property type="evidence" value="ECO:0007669"/>
    <property type="project" value="UniProtKB-KW"/>
</dbReference>
<dbReference type="GO" id="GO:0003924">
    <property type="term" value="F:GTPase activity"/>
    <property type="evidence" value="ECO:0007669"/>
    <property type="project" value="InterPro"/>
</dbReference>
<dbReference type="Proteomes" id="UP000241769">
    <property type="component" value="Unassembled WGS sequence"/>
</dbReference>
<accession>A0A2P6NVL7</accession>
<dbReference type="PROSITE" id="PS51419">
    <property type="entry name" value="RAB"/>
    <property type="match status" value="1"/>
</dbReference>
<dbReference type="Gene3D" id="3.40.50.300">
    <property type="entry name" value="P-loop containing nucleotide triphosphate hydrolases"/>
    <property type="match status" value="1"/>
</dbReference>
<feature type="binding site" evidence="9">
    <location>
        <begin position="210"/>
        <end position="213"/>
    </location>
    <ligand>
        <name>GTP</name>
        <dbReference type="ChEBI" id="CHEBI:37565"/>
    </ligand>
</feature>